<dbReference type="RefSeq" id="WP_344529950.1">
    <property type="nucleotide sequence ID" value="NZ_BAAAPE010000009.1"/>
</dbReference>
<accession>A0ABN2W2D4</accession>
<dbReference type="InterPro" id="IPR019432">
    <property type="entry name" value="Acyltransferase_MbtK/IucB-like"/>
</dbReference>
<comment type="pathway">
    <text evidence="2">Siderophore biosynthesis; mycobactin biosynthesis.</text>
</comment>
<keyword evidence="7" id="KW-1185">Reference proteome</keyword>
<feature type="domain" description="Acyltransferase MbtK/IucB-like conserved" evidence="5">
    <location>
        <begin position="23"/>
        <end position="70"/>
    </location>
</feature>
<comment type="caution">
    <text evidence="6">The sequence shown here is derived from an EMBL/GenBank/DDBJ whole genome shotgun (WGS) entry which is preliminary data.</text>
</comment>
<dbReference type="SMART" id="SM01006">
    <property type="entry name" value="AlcB"/>
    <property type="match status" value="1"/>
</dbReference>
<comment type="function">
    <text evidence="1">Acyltransferase required for the direct transfer of medium- to long-chain fatty acyl moieties from a carrier protein (MbtL) on to the epsilon-amino group of lysine residue in the mycobactin core.</text>
</comment>
<name>A0ABN2W2D4_9ACTN</name>
<dbReference type="Gene3D" id="3.40.630.30">
    <property type="match status" value="1"/>
</dbReference>
<proteinExistence type="predicted"/>
<evidence type="ECO:0000313" key="6">
    <source>
        <dbReference type="EMBL" id="GAA2081098.1"/>
    </source>
</evidence>
<gene>
    <name evidence="6" type="ORF">GCM10009801_39820</name>
</gene>
<organism evidence="6 7">
    <name type="scientific">Streptomyces albiaxialis</name>
    <dbReference type="NCBI Taxonomy" id="329523"/>
    <lineage>
        <taxon>Bacteria</taxon>
        <taxon>Bacillati</taxon>
        <taxon>Actinomycetota</taxon>
        <taxon>Actinomycetes</taxon>
        <taxon>Kitasatosporales</taxon>
        <taxon>Streptomycetaceae</taxon>
        <taxon>Streptomyces</taxon>
    </lineage>
</organism>
<dbReference type="Proteomes" id="UP001500016">
    <property type="component" value="Unassembled WGS sequence"/>
</dbReference>
<evidence type="ECO:0000256" key="4">
    <source>
        <dbReference type="ARBA" id="ARBA00031122"/>
    </source>
</evidence>
<evidence type="ECO:0000256" key="1">
    <source>
        <dbReference type="ARBA" id="ARBA00003818"/>
    </source>
</evidence>
<dbReference type="PANTHER" id="PTHR31438:SF1">
    <property type="entry name" value="LYSINE N-ACYLTRANSFERASE C17G9.06C-RELATED"/>
    <property type="match status" value="1"/>
</dbReference>
<reference evidence="6 7" key="1">
    <citation type="journal article" date="2019" name="Int. J. Syst. Evol. Microbiol.">
        <title>The Global Catalogue of Microorganisms (GCM) 10K type strain sequencing project: providing services to taxonomists for standard genome sequencing and annotation.</title>
        <authorList>
            <consortium name="The Broad Institute Genomics Platform"/>
            <consortium name="The Broad Institute Genome Sequencing Center for Infectious Disease"/>
            <person name="Wu L."/>
            <person name="Ma J."/>
        </authorList>
    </citation>
    <scope>NUCLEOTIDE SEQUENCE [LARGE SCALE GENOMIC DNA]</scope>
    <source>
        <strain evidence="6 7">JCM 15478</strain>
    </source>
</reference>
<dbReference type="EMBL" id="BAAAPE010000009">
    <property type="protein sequence ID" value="GAA2081098.1"/>
    <property type="molecule type" value="Genomic_DNA"/>
</dbReference>
<sequence>MTPAADAPFFTREDPALGTFALRPVDPLTDSELLHAWVTHPKSAFYLLQDASLCEVEREFMSIAASPHHDAFLGLHDGAPAFLMERYDPVYVELPGLYPHEEGDVGMHFLCAPTDTPVHGFTRAVITTVMAALFADPSVRRVVVEPDVRNTSVHALNEAVGFRVDSTLTKPEKEALLSFCTREQFQAATEESLI</sequence>
<evidence type="ECO:0000256" key="2">
    <source>
        <dbReference type="ARBA" id="ARBA00005102"/>
    </source>
</evidence>
<protein>
    <recommendedName>
        <fullName evidence="3">Lysine N-acyltransferase MbtK</fullName>
    </recommendedName>
    <alternativeName>
        <fullName evidence="4">Mycobactin synthase protein K</fullName>
    </alternativeName>
</protein>
<dbReference type="InterPro" id="IPR016181">
    <property type="entry name" value="Acyl_CoA_acyltransferase"/>
</dbReference>
<evidence type="ECO:0000256" key="3">
    <source>
        <dbReference type="ARBA" id="ARBA00020586"/>
    </source>
</evidence>
<evidence type="ECO:0000259" key="5">
    <source>
        <dbReference type="SMART" id="SM01006"/>
    </source>
</evidence>
<dbReference type="PANTHER" id="PTHR31438">
    <property type="entry name" value="LYSINE N-ACYLTRANSFERASE C17G9.06C-RELATED"/>
    <property type="match status" value="1"/>
</dbReference>
<evidence type="ECO:0000313" key="7">
    <source>
        <dbReference type="Proteomes" id="UP001500016"/>
    </source>
</evidence>
<dbReference type="SUPFAM" id="SSF55729">
    <property type="entry name" value="Acyl-CoA N-acyltransferases (Nat)"/>
    <property type="match status" value="1"/>
</dbReference>
<dbReference type="Pfam" id="PF13523">
    <property type="entry name" value="Acetyltransf_8"/>
    <property type="match status" value="1"/>
</dbReference>